<dbReference type="InterPro" id="IPR012676">
    <property type="entry name" value="TGS-like"/>
</dbReference>
<evidence type="ECO:0000256" key="8">
    <source>
        <dbReference type="ARBA" id="ARBA00022917"/>
    </source>
</evidence>
<accession>A0A3N4I9C2</accession>
<dbReference type="InterPro" id="IPR018163">
    <property type="entry name" value="Thr/Ala-tRNA-synth_IIc_edit"/>
</dbReference>
<protein>
    <recommendedName>
        <fullName evidence="12">Probable threonine--tRNA ligase, cytoplasmic</fullName>
        <ecNumber evidence="3">6.1.1.3</ecNumber>
    </recommendedName>
    <alternativeName>
        <fullName evidence="10">Threonyl-tRNA synthetase</fullName>
    </alternativeName>
</protein>
<keyword evidence="7" id="KW-0067">ATP-binding</keyword>
<dbReference type="SUPFAM" id="SSF81271">
    <property type="entry name" value="TGS-like"/>
    <property type="match status" value="1"/>
</dbReference>
<gene>
    <name evidence="16" type="ORF">BJ508DRAFT_415256</name>
</gene>
<dbReference type="HAMAP" id="MF_00184">
    <property type="entry name" value="Thr_tRNA_synth"/>
    <property type="match status" value="1"/>
</dbReference>
<feature type="region of interest" description="Disordered" evidence="13">
    <location>
        <begin position="1"/>
        <end position="63"/>
    </location>
</feature>
<dbReference type="PANTHER" id="PTHR11451:SF46">
    <property type="entry name" value="THREONINE--TRNA LIGASE"/>
    <property type="match status" value="1"/>
</dbReference>
<evidence type="ECO:0000256" key="5">
    <source>
        <dbReference type="ARBA" id="ARBA00022598"/>
    </source>
</evidence>
<dbReference type="InterPro" id="IPR006195">
    <property type="entry name" value="aa-tRNA-synth_II"/>
</dbReference>
<dbReference type="Gene3D" id="3.30.930.10">
    <property type="entry name" value="Bira Bifunctional Protein, Domain 2"/>
    <property type="match status" value="1"/>
</dbReference>
<dbReference type="GO" id="GO:0004829">
    <property type="term" value="F:threonine-tRNA ligase activity"/>
    <property type="evidence" value="ECO:0007669"/>
    <property type="project" value="UniProtKB-EC"/>
</dbReference>
<dbReference type="InterPro" id="IPR002320">
    <property type="entry name" value="Thr-tRNA-ligase_IIa"/>
</dbReference>
<dbReference type="InterPro" id="IPR012675">
    <property type="entry name" value="Beta-grasp_dom_sf"/>
</dbReference>
<dbReference type="STRING" id="1160509.A0A3N4I9C2"/>
<keyword evidence="6" id="KW-0547">Nucleotide-binding</keyword>
<evidence type="ECO:0000256" key="11">
    <source>
        <dbReference type="ARBA" id="ARBA00049515"/>
    </source>
</evidence>
<dbReference type="PROSITE" id="PS51880">
    <property type="entry name" value="TGS"/>
    <property type="match status" value="1"/>
</dbReference>
<dbReference type="Proteomes" id="UP000275078">
    <property type="component" value="Unassembled WGS sequence"/>
</dbReference>
<dbReference type="FunFam" id="3.30.980.10:FF:000005">
    <property type="entry name" value="Threonyl-tRNA synthetase, mitochondrial"/>
    <property type="match status" value="1"/>
</dbReference>
<dbReference type="SUPFAM" id="SSF52954">
    <property type="entry name" value="Class II aaRS ABD-related"/>
    <property type="match status" value="1"/>
</dbReference>
<dbReference type="Pfam" id="PF00587">
    <property type="entry name" value="tRNA-synt_2b"/>
    <property type="match status" value="1"/>
</dbReference>
<evidence type="ECO:0000313" key="17">
    <source>
        <dbReference type="Proteomes" id="UP000275078"/>
    </source>
</evidence>
<keyword evidence="9 16" id="KW-0030">Aminoacyl-tRNA synthetase</keyword>
<dbReference type="CDD" id="cd01667">
    <property type="entry name" value="TGS_ThrRS"/>
    <property type="match status" value="1"/>
</dbReference>
<dbReference type="GO" id="GO:0005524">
    <property type="term" value="F:ATP binding"/>
    <property type="evidence" value="ECO:0007669"/>
    <property type="project" value="UniProtKB-KW"/>
</dbReference>
<evidence type="ECO:0000256" key="10">
    <source>
        <dbReference type="ARBA" id="ARBA00031900"/>
    </source>
</evidence>
<name>A0A3N4I9C2_ASCIM</name>
<dbReference type="CDD" id="cd00771">
    <property type="entry name" value="ThrRS_core"/>
    <property type="match status" value="1"/>
</dbReference>
<comment type="catalytic activity">
    <reaction evidence="11">
        <text>tRNA(Thr) + L-threonine + ATP = L-threonyl-tRNA(Thr) + AMP + diphosphate + H(+)</text>
        <dbReference type="Rhea" id="RHEA:24624"/>
        <dbReference type="Rhea" id="RHEA-COMP:9670"/>
        <dbReference type="Rhea" id="RHEA-COMP:9704"/>
        <dbReference type="ChEBI" id="CHEBI:15378"/>
        <dbReference type="ChEBI" id="CHEBI:30616"/>
        <dbReference type="ChEBI" id="CHEBI:33019"/>
        <dbReference type="ChEBI" id="CHEBI:57926"/>
        <dbReference type="ChEBI" id="CHEBI:78442"/>
        <dbReference type="ChEBI" id="CHEBI:78534"/>
        <dbReference type="ChEBI" id="CHEBI:456215"/>
        <dbReference type="EC" id="6.1.1.3"/>
    </reaction>
</comment>
<evidence type="ECO:0000259" key="15">
    <source>
        <dbReference type="PROSITE" id="PS51880"/>
    </source>
</evidence>
<dbReference type="Pfam" id="PF07973">
    <property type="entry name" value="tRNA_SAD"/>
    <property type="match status" value="1"/>
</dbReference>
<evidence type="ECO:0000256" key="9">
    <source>
        <dbReference type="ARBA" id="ARBA00023146"/>
    </source>
</evidence>
<dbReference type="Gene3D" id="3.40.50.800">
    <property type="entry name" value="Anticodon-binding domain"/>
    <property type="match status" value="1"/>
</dbReference>
<dbReference type="Pfam" id="PF02824">
    <property type="entry name" value="TGS"/>
    <property type="match status" value="1"/>
</dbReference>
<dbReference type="InterPro" id="IPR002314">
    <property type="entry name" value="aa-tRNA-synt_IIb"/>
</dbReference>
<dbReference type="Pfam" id="PF03129">
    <property type="entry name" value="HGTP_anticodon"/>
    <property type="match status" value="1"/>
</dbReference>
<evidence type="ECO:0000259" key="14">
    <source>
        <dbReference type="PROSITE" id="PS50862"/>
    </source>
</evidence>
<comment type="subcellular location">
    <subcellularLocation>
        <location evidence="1">Cytoplasm</location>
    </subcellularLocation>
</comment>
<evidence type="ECO:0000256" key="7">
    <source>
        <dbReference type="ARBA" id="ARBA00022840"/>
    </source>
</evidence>
<evidence type="ECO:0000256" key="3">
    <source>
        <dbReference type="ARBA" id="ARBA00013163"/>
    </source>
</evidence>
<dbReference type="InterPro" id="IPR004154">
    <property type="entry name" value="Anticodon-bd"/>
</dbReference>
<feature type="domain" description="Aminoacyl-transfer RNA synthetases class-II family profile" evidence="14">
    <location>
        <begin position="357"/>
        <end position="638"/>
    </location>
</feature>
<feature type="domain" description="TGS" evidence="15">
    <location>
        <begin position="90"/>
        <end position="152"/>
    </location>
</feature>
<keyword evidence="8" id="KW-0648">Protein biosynthesis</keyword>
<keyword evidence="4" id="KW-0963">Cytoplasm</keyword>
<dbReference type="NCBIfam" id="TIGR00418">
    <property type="entry name" value="thrS"/>
    <property type="match status" value="1"/>
</dbReference>
<sequence length="750" mass="85727">MDTINQVVEDIKNVSLSGSSGEGSSQQQQQQQQQPPKKEKVDKKAKKAAADAEAGPLEMTPPPEYIQHRIDLFEKLLKEYNEEVAQKPREDIKITMPDGSIKMGKSWETTPEDIAKGISKSLLEKVSTALVDGKSWDMARPLEQDCTLELVGFEHPEGRRVFWHSSAHVLGEAAERRFGCHLCLGPPTEDGFFYEMGMGERVVLPTDYKPLETIATKAIKEKQPFERLVVSKENLLEMFKHNSYKQHLIKTKVPDGTGTTVYRCGPLIDLCVGPHIPHTGRIKAFQVLKNSSCYFLGDAENDTLQRIYGISFPDKKQMDEYKKFVEEAAKRDHRKIGKEQELFFFHELSPGSPFVLPNGTKILNNLLKFMREEYWTRGYDEVQTPNMYNVDLWKTSGHYQNYAENMFKLEVEKQEFALKPMNCPGHCLMFGHRDRSHRDLPWRVADFGVLHRNEASGALTGLTRVRKFQQDDAHIFCTQAQIQSEIKGIFDLLQKVYGIFGFTFKLKLSTRPEKYLGEIETWDKAEAQLTEALDWFTAQGNAAWELNPQDGAFYGPKIDITISDALKREHQCATIQLDFQLPEKFKLEYNTGEGANKAEDGRDVANHYARPVMIHRAIFGSLERFFAILIEHYAGKWPFWLSPRQVMVIPVMVSAHDYVEEIHKKFRAAGLHCDIDIGANTMAKKIREAQLKQYNFIIVVGADEKDTRSVNIRNRDDKASQAKGELIPLEEALEKMLVLNSERRSDNVLA</sequence>
<organism evidence="16 17">
    <name type="scientific">Ascobolus immersus RN42</name>
    <dbReference type="NCBI Taxonomy" id="1160509"/>
    <lineage>
        <taxon>Eukaryota</taxon>
        <taxon>Fungi</taxon>
        <taxon>Dikarya</taxon>
        <taxon>Ascomycota</taxon>
        <taxon>Pezizomycotina</taxon>
        <taxon>Pezizomycetes</taxon>
        <taxon>Pezizales</taxon>
        <taxon>Ascobolaceae</taxon>
        <taxon>Ascobolus</taxon>
    </lineage>
</organism>
<dbReference type="GO" id="GO:0005739">
    <property type="term" value="C:mitochondrion"/>
    <property type="evidence" value="ECO:0007669"/>
    <property type="project" value="TreeGrafter"/>
</dbReference>
<dbReference type="OrthoDB" id="5423599at2759"/>
<dbReference type="InterPro" id="IPR033728">
    <property type="entry name" value="ThrRS_core"/>
</dbReference>
<keyword evidence="5" id="KW-0436">Ligase</keyword>
<evidence type="ECO:0000256" key="2">
    <source>
        <dbReference type="ARBA" id="ARBA00008226"/>
    </source>
</evidence>
<dbReference type="PROSITE" id="PS50862">
    <property type="entry name" value="AA_TRNA_LIGASE_II"/>
    <property type="match status" value="1"/>
</dbReference>
<evidence type="ECO:0000256" key="13">
    <source>
        <dbReference type="SAM" id="MobiDB-lite"/>
    </source>
</evidence>
<dbReference type="InterPro" id="IPR036621">
    <property type="entry name" value="Anticodon-bd_dom_sf"/>
</dbReference>
<keyword evidence="17" id="KW-1185">Reference proteome</keyword>
<dbReference type="AlphaFoldDB" id="A0A3N4I9C2"/>
<dbReference type="FunFam" id="3.10.20.30:FF:000006">
    <property type="entry name" value="Threonine--tRNA ligase, cytoplasmic"/>
    <property type="match status" value="1"/>
</dbReference>
<evidence type="ECO:0000256" key="4">
    <source>
        <dbReference type="ARBA" id="ARBA00022490"/>
    </source>
</evidence>
<dbReference type="SUPFAM" id="SSF55186">
    <property type="entry name" value="ThrRS/AlaRS common domain"/>
    <property type="match status" value="1"/>
</dbReference>
<evidence type="ECO:0000256" key="6">
    <source>
        <dbReference type="ARBA" id="ARBA00022741"/>
    </source>
</evidence>
<reference evidence="16 17" key="1">
    <citation type="journal article" date="2018" name="Nat. Ecol. Evol.">
        <title>Pezizomycetes genomes reveal the molecular basis of ectomycorrhizal truffle lifestyle.</title>
        <authorList>
            <person name="Murat C."/>
            <person name="Payen T."/>
            <person name="Noel B."/>
            <person name="Kuo A."/>
            <person name="Morin E."/>
            <person name="Chen J."/>
            <person name="Kohler A."/>
            <person name="Krizsan K."/>
            <person name="Balestrini R."/>
            <person name="Da Silva C."/>
            <person name="Montanini B."/>
            <person name="Hainaut M."/>
            <person name="Levati E."/>
            <person name="Barry K.W."/>
            <person name="Belfiori B."/>
            <person name="Cichocki N."/>
            <person name="Clum A."/>
            <person name="Dockter R.B."/>
            <person name="Fauchery L."/>
            <person name="Guy J."/>
            <person name="Iotti M."/>
            <person name="Le Tacon F."/>
            <person name="Lindquist E.A."/>
            <person name="Lipzen A."/>
            <person name="Malagnac F."/>
            <person name="Mello A."/>
            <person name="Molinier V."/>
            <person name="Miyauchi S."/>
            <person name="Poulain J."/>
            <person name="Riccioni C."/>
            <person name="Rubini A."/>
            <person name="Sitrit Y."/>
            <person name="Splivallo R."/>
            <person name="Traeger S."/>
            <person name="Wang M."/>
            <person name="Zifcakova L."/>
            <person name="Wipf D."/>
            <person name="Zambonelli A."/>
            <person name="Paolocci F."/>
            <person name="Nowrousian M."/>
            <person name="Ottonello S."/>
            <person name="Baldrian P."/>
            <person name="Spatafora J.W."/>
            <person name="Henrissat B."/>
            <person name="Nagy L.G."/>
            <person name="Aury J.M."/>
            <person name="Wincker P."/>
            <person name="Grigoriev I.V."/>
            <person name="Bonfante P."/>
            <person name="Martin F.M."/>
        </authorList>
    </citation>
    <scope>NUCLEOTIDE SEQUENCE [LARGE SCALE GENOMIC DNA]</scope>
    <source>
        <strain evidence="16 17">RN42</strain>
    </source>
</reference>
<dbReference type="InterPro" id="IPR047246">
    <property type="entry name" value="ThrRS_anticodon"/>
</dbReference>
<dbReference type="EMBL" id="ML119685">
    <property type="protein sequence ID" value="RPA80791.1"/>
    <property type="molecule type" value="Genomic_DNA"/>
</dbReference>
<dbReference type="EC" id="6.1.1.3" evidence="3"/>
<evidence type="ECO:0000256" key="1">
    <source>
        <dbReference type="ARBA" id="ARBA00004496"/>
    </source>
</evidence>
<dbReference type="FunFam" id="3.40.50.800:FF:000003">
    <property type="entry name" value="Threonine--tRNA ligase 2, cytoplasmic"/>
    <property type="match status" value="1"/>
</dbReference>
<evidence type="ECO:0000256" key="12">
    <source>
        <dbReference type="ARBA" id="ARBA00072369"/>
    </source>
</evidence>
<dbReference type="InterPro" id="IPR045864">
    <property type="entry name" value="aa-tRNA-synth_II/BPL/LPL"/>
</dbReference>
<dbReference type="Gene3D" id="3.10.20.30">
    <property type="match status" value="1"/>
</dbReference>
<dbReference type="InterPro" id="IPR012947">
    <property type="entry name" value="tRNA_SAD"/>
</dbReference>
<dbReference type="Gene3D" id="3.30.980.10">
    <property type="entry name" value="Threonyl-trna Synthetase, Chain A, domain 2"/>
    <property type="match status" value="1"/>
</dbReference>
<dbReference type="FunFam" id="3.30.930.10:FF:000019">
    <property type="entry name" value="Threonine--tRNA ligase"/>
    <property type="match status" value="1"/>
</dbReference>
<dbReference type="CDD" id="cd00860">
    <property type="entry name" value="ThrRS_anticodon"/>
    <property type="match status" value="1"/>
</dbReference>
<feature type="compositionally biased region" description="Low complexity" evidence="13">
    <location>
        <begin position="15"/>
        <end position="35"/>
    </location>
</feature>
<evidence type="ECO:0000313" key="16">
    <source>
        <dbReference type="EMBL" id="RPA80791.1"/>
    </source>
</evidence>
<proteinExistence type="inferred from homology"/>
<comment type="similarity">
    <text evidence="2">Belongs to the class-II aminoacyl-tRNA synthetase family.</text>
</comment>
<dbReference type="GO" id="GO:0006435">
    <property type="term" value="P:threonyl-tRNA aminoacylation"/>
    <property type="evidence" value="ECO:0007669"/>
    <property type="project" value="InterPro"/>
</dbReference>
<dbReference type="SMART" id="SM00863">
    <property type="entry name" value="tRNA_SAD"/>
    <property type="match status" value="1"/>
</dbReference>
<dbReference type="SUPFAM" id="SSF55681">
    <property type="entry name" value="Class II aaRS and biotin synthetases"/>
    <property type="match status" value="1"/>
</dbReference>
<dbReference type="PANTHER" id="PTHR11451">
    <property type="entry name" value="THREONINE-TRNA LIGASE"/>
    <property type="match status" value="1"/>
</dbReference>
<dbReference type="InterPro" id="IPR004095">
    <property type="entry name" value="TGS"/>
</dbReference>
<dbReference type="PRINTS" id="PR01047">
    <property type="entry name" value="TRNASYNTHTHR"/>
</dbReference>